<evidence type="ECO:0000256" key="4">
    <source>
        <dbReference type="ARBA" id="ARBA00022605"/>
    </source>
</evidence>
<keyword evidence="12" id="KW-1185">Reference proteome</keyword>
<dbReference type="Proteomes" id="UP001209318">
    <property type="component" value="Unassembled WGS sequence"/>
</dbReference>
<dbReference type="GO" id="GO:0004425">
    <property type="term" value="F:indole-3-glycerol-phosphate synthase activity"/>
    <property type="evidence" value="ECO:0007669"/>
    <property type="project" value="UniProtKB-UniRule"/>
</dbReference>
<keyword evidence="7 9" id="KW-0057">Aromatic amino acid biosynthesis</keyword>
<dbReference type="PANTHER" id="PTHR22854:SF2">
    <property type="entry name" value="INDOLE-3-GLYCEROL-PHOSPHATE SYNTHASE"/>
    <property type="match status" value="1"/>
</dbReference>
<dbReference type="InterPro" id="IPR011060">
    <property type="entry name" value="RibuloseP-bd_barrel"/>
</dbReference>
<dbReference type="GO" id="GO:0004640">
    <property type="term" value="F:phosphoribosylanthranilate isomerase activity"/>
    <property type="evidence" value="ECO:0007669"/>
    <property type="project" value="TreeGrafter"/>
</dbReference>
<dbReference type="InterPro" id="IPR013785">
    <property type="entry name" value="Aldolase_TIM"/>
</dbReference>
<dbReference type="AlphaFoldDB" id="A0AAE3LRR8"/>
<dbReference type="FunFam" id="3.20.20.70:FF:000024">
    <property type="entry name" value="Indole-3-glycerol phosphate synthase"/>
    <property type="match status" value="1"/>
</dbReference>
<evidence type="ECO:0000313" key="11">
    <source>
        <dbReference type="EMBL" id="MCU9612028.1"/>
    </source>
</evidence>
<evidence type="ECO:0000256" key="2">
    <source>
        <dbReference type="ARBA" id="ARBA00004696"/>
    </source>
</evidence>
<dbReference type="Gene3D" id="3.20.20.70">
    <property type="entry name" value="Aldolase class I"/>
    <property type="match status" value="1"/>
</dbReference>
<dbReference type="Pfam" id="PF00218">
    <property type="entry name" value="IGPS"/>
    <property type="match status" value="1"/>
</dbReference>
<name>A0AAE3LRR8_9BACI</name>
<dbReference type="CDD" id="cd00331">
    <property type="entry name" value="IGPS"/>
    <property type="match status" value="1"/>
</dbReference>
<comment type="catalytic activity">
    <reaction evidence="1 9">
        <text>1-(2-carboxyphenylamino)-1-deoxy-D-ribulose 5-phosphate + H(+) = (1S,2R)-1-C-(indol-3-yl)glycerol 3-phosphate + CO2 + H2O</text>
        <dbReference type="Rhea" id="RHEA:23476"/>
        <dbReference type="ChEBI" id="CHEBI:15377"/>
        <dbReference type="ChEBI" id="CHEBI:15378"/>
        <dbReference type="ChEBI" id="CHEBI:16526"/>
        <dbReference type="ChEBI" id="CHEBI:58613"/>
        <dbReference type="ChEBI" id="CHEBI:58866"/>
        <dbReference type="EC" id="4.1.1.48"/>
    </reaction>
</comment>
<dbReference type="EC" id="4.1.1.48" evidence="9"/>
<dbReference type="NCBIfam" id="NF001377">
    <property type="entry name" value="PRK00278.2-4"/>
    <property type="match status" value="1"/>
</dbReference>
<dbReference type="PROSITE" id="PS00614">
    <property type="entry name" value="IGPS"/>
    <property type="match status" value="1"/>
</dbReference>
<evidence type="ECO:0000256" key="3">
    <source>
        <dbReference type="ARBA" id="ARBA00008737"/>
    </source>
</evidence>
<dbReference type="RefSeq" id="WP_263071162.1">
    <property type="nucleotide sequence ID" value="NZ_JAOUSF010000001.1"/>
</dbReference>
<accession>A0AAE3LRR8</accession>
<gene>
    <name evidence="9 11" type="primary">trpC</name>
    <name evidence="11" type="ORF">OEV98_00460</name>
</gene>
<dbReference type="InterPro" id="IPR001468">
    <property type="entry name" value="Indole-3-GlycerolPSynthase_CS"/>
</dbReference>
<evidence type="ECO:0000256" key="5">
    <source>
        <dbReference type="ARBA" id="ARBA00022793"/>
    </source>
</evidence>
<dbReference type="HAMAP" id="MF_00134_B">
    <property type="entry name" value="IGPS_B"/>
    <property type="match status" value="1"/>
</dbReference>
<evidence type="ECO:0000259" key="10">
    <source>
        <dbReference type="Pfam" id="PF00218"/>
    </source>
</evidence>
<dbReference type="SUPFAM" id="SSF51366">
    <property type="entry name" value="Ribulose-phoshate binding barrel"/>
    <property type="match status" value="1"/>
</dbReference>
<comment type="pathway">
    <text evidence="2 9">Amino-acid biosynthesis; L-tryptophan biosynthesis; L-tryptophan from chorismate: step 4/5.</text>
</comment>
<dbReference type="InterPro" id="IPR045186">
    <property type="entry name" value="Indole-3-glycerol_P_synth"/>
</dbReference>
<evidence type="ECO:0000313" key="12">
    <source>
        <dbReference type="Proteomes" id="UP001209318"/>
    </source>
</evidence>
<sequence length="264" mass="29616">MGTILDQIIHEKRKFIKQLKEINLMKEPMTLKPNRSFIKDLQEAKEISIIAEFKRASPSKGIINANRKPLEQAKKYRQSGVDAVSVLTDEPFFQGSYQDLAVISQAIDVPVLCKDFIIDSIQIDLAKSNGADLILLIAAALTDDKLYSLYEYAKSKGLEVLMEVHNEVEAERVLKTDNLLIGINNRNLKTFAVDLSITETIAPYIRRAGRLVISESGMKDEVDVERVMKAGANGVLVGETFMKHPNVAEVISSMKLPLLEMRKR</sequence>
<comment type="similarity">
    <text evidence="3 9">Belongs to the TrpC family.</text>
</comment>
<reference evidence="11" key="1">
    <citation type="submission" date="2022-10" db="EMBL/GenBank/DDBJ databases">
        <title>Description of Fervidibacillus gen. nov. in the family Fervidibacillaceae fam. nov. with two species, Fervidibacillus albus sp. nov., and Fervidibacillus halotolerans sp. nov., isolated from tidal flat sediments.</title>
        <authorList>
            <person name="Kwon K.K."/>
            <person name="Yang S.-H."/>
        </authorList>
    </citation>
    <scope>NUCLEOTIDE SEQUENCE</scope>
    <source>
        <strain evidence="11">JCM 19140</strain>
    </source>
</reference>
<dbReference type="InterPro" id="IPR013798">
    <property type="entry name" value="Indole-3-glycerol_P_synth_dom"/>
</dbReference>
<dbReference type="PANTHER" id="PTHR22854">
    <property type="entry name" value="TRYPTOPHAN BIOSYNTHESIS PROTEIN"/>
    <property type="match status" value="1"/>
</dbReference>
<evidence type="ECO:0000256" key="7">
    <source>
        <dbReference type="ARBA" id="ARBA00023141"/>
    </source>
</evidence>
<organism evidence="11 12">
    <name type="scientific">Perspicuibacillus lycopersici</name>
    <dbReference type="NCBI Taxonomy" id="1325689"/>
    <lineage>
        <taxon>Bacteria</taxon>
        <taxon>Bacillati</taxon>
        <taxon>Bacillota</taxon>
        <taxon>Bacilli</taxon>
        <taxon>Bacillales</taxon>
        <taxon>Bacillaceae</taxon>
        <taxon>Perspicuibacillus</taxon>
    </lineage>
</organism>
<keyword evidence="6 9" id="KW-0822">Tryptophan biosynthesis</keyword>
<dbReference type="EMBL" id="JAOUSF010000001">
    <property type="protein sequence ID" value="MCU9612028.1"/>
    <property type="molecule type" value="Genomic_DNA"/>
</dbReference>
<keyword evidence="4 9" id="KW-0028">Amino-acid biosynthesis</keyword>
<comment type="caution">
    <text evidence="11">The sequence shown here is derived from an EMBL/GenBank/DDBJ whole genome shotgun (WGS) entry which is preliminary data.</text>
</comment>
<dbReference type="GO" id="GO:0000162">
    <property type="term" value="P:L-tryptophan biosynthetic process"/>
    <property type="evidence" value="ECO:0007669"/>
    <property type="project" value="UniProtKB-UniRule"/>
</dbReference>
<evidence type="ECO:0000256" key="1">
    <source>
        <dbReference type="ARBA" id="ARBA00001633"/>
    </source>
</evidence>
<protein>
    <recommendedName>
        <fullName evidence="9">Indole-3-glycerol phosphate synthase</fullName>
        <shortName evidence="9">IGPS</shortName>
        <ecNumber evidence="9">4.1.1.48</ecNumber>
    </recommendedName>
</protein>
<keyword evidence="5 9" id="KW-0210">Decarboxylase</keyword>
<feature type="domain" description="Indole-3-glycerol phosphate synthase" evidence="10">
    <location>
        <begin position="5"/>
        <end position="252"/>
    </location>
</feature>
<keyword evidence="8 9" id="KW-0456">Lyase</keyword>
<evidence type="ECO:0000256" key="6">
    <source>
        <dbReference type="ARBA" id="ARBA00022822"/>
    </source>
</evidence>
<evidence type="ECO:0000256" key="9">
    <source>
        <dbReference type="HAMAP-Rule" id="MF_00134"/>
    </source>
</evidence>
<evidence type="ECO:0000256" key="8">
    <source>
        <dbReference type="ARBA" id="ARBA00023239"/>
    </source>
</evidence>
<dbReference type="HAMAP" id="MF_00134_A">
    <property type="entry name" value="IGPS_A"/>
    <property type="match status" value="1"/>
</dbReference>
<proteinExistence type="inferred from homology"/>